<accession>A0ABZ2YD05</accession>
<keyword evidence="3" id="KW-0520">NAD</keyword>
<dbReference type="PROSITE" id="PS00670">
    <property type="entry name" value="D_2_HYDROXYACID_DH_2"/>
    <property type="match status" value="1"/>
</dbReference>
<dbReference type="InterPro" id="IPR036291">
    <property type="entry name" value="NAD(P)-bd_dom_sf"/>
</dbReference>
<dbReference type="InterPro" id="IPR029753">
    <property type="entry name" value="D-isomer_DH_CS"/>
</dbReference>
<keyword evidence="8" id="KW-1185">Reference proteome</keyword>
<comment type="similarity">
    <text evidence="1 4">Belongs to the D-isomer specific 2-hydroxyacid dehydrogenase family.</text>
</comment>
<evidence type="ECO:0000256" key="1">
    <source>
        <dbReference type="ARBA" id="ARBA00005854"/>
    </source>
</evidence>
<reference evidence="7 8" key="1">
    <citation type="submission" date="2023-03" db="EMBL/GenBank/DDBJ databases">
        <title>Novel Species.</title>
        <authorList>
            <person name="Ma S."/>
        </authorList>
    </citation>
    <scope>NUCLEOTIDE SEQUENCE [LARGE SCALE GENOMIC DNA]</scope>
    <source>
        <strain evidence="7 8">B11</strain>
    </source>
</reference>
<keyword evidence="2 4" id="KW-0560">Oxidoreductase</keyword>
<dbReference type="SUPFAM" id="SSF51735">
    <property type="entry name" value="NAD(P)-binding Rossmann-fold domains"/>
    <property type="match status" value="1"/>
</dbReference>
<dbReference type="EMBL" id="CP121689">
    <property type="protein sequence ID" value="WZL76880.1"/>
    <property type="molecule type" value="Genomic_DNA"/>
</dbReference>
<dbReference type="Proteomes" id="UP001461341">
    <property type="component" value="Chromosome"/>
</dbReference>
<dbReference type="Gene3D" id="3.40.50.720">
    <property type="entry name" value="NAD(P)-binding Rossmann-like Domain"/>
    <property type="match status" value="2"/>
</dbReference>
<evidence type="ECO:0000259" key="5">
    <source>
        <dbReference type="Pfam" id="PF00389"/>
    </source>
</evidence>
<dbReference type="PANTHER" id="PTHR43761">
    <property type="entry name" value="D-ISOMER SPECIFIC 2-HYDROXYACID DEHYDROGENASE FAMILY PROTEIN (AFU_ORTHOLOGUE AFUA_1G13630)"/>
    <property type="match status" value="1"/>
</dbReference>
<dbReference type="PANTHER" id="PTHR43761:SF1">
    <property type="entry name" value="D-ISOMER SPECIFIC 2-HYDROXYACID DEHYDROGENASE CATALYTIC DOMAIN-CONTAINING PROTEIN-RELATED"/>
    <property type="match status" value="1"/>
</dbReference>
<evidence type="ECO:0000313" key="8">
    <source>
        <dbReference type="Proteomes" id="UP001461341"/>
    </source>
</evidence>
<proteinExistence type="inferred from homology"/>
<feature type="domain" description="D-isomer specific 2-hydroxyacid dehydrogenase NAD-binding" evidence="6">
    <location>
        <begin position="108"/>
        <end position="282"/>
    </location>
</feature>
<dbReference type="InterPro" id="IPR006140">
    <property type="entry name" value="D-isomer_DH_NAD-bd"/>
</dbReference>
<sequence length="308" mass="33868">MPKWKILLPQQIDPEAMDLLLNNPDIEVVGPFKDPAEARRLIEDVDGVIVRSAFQVDATLLDRAQRLKAISRVGVGLDNIDVDYACKKGIKVLNVEGENALSVAEHAVALLFTLAKGINWFDREIRRGNWKSRYLGKPIEVAGKTIGLVGFGAIGKKVAELALSLGMQVLFYDPFVEKSESGAKKVCVLEELLKGSDFVSLHLPLTEETRKMIGERELRCMQPHAFLINVARGAIVDEKALYRALKEGWIAGAAIDVFEEEPPSLDNPLLKLENVVLTPHVAGLTKECTRRVAVKAVENLIAALKGSD</sequence>
<dbReference type="RefSeq" id="WP_369019044.1">
    <property type="nucleotide sequence ID" value="NZ_CP121689.1"/>
</dbReference>
<protein>
    <submittedName>
        <fullName evidence="7">Hydroxyacid dehydrogenase</fullName>
    </submittedName>
</protein>
<dbReference type="CDD" id="cd12173">
    <property type="entry name" value="PGDH_4"/>
    <property type="match status" value="1"/>
</dbReference>
<evidence type="ECO:0000313" key="7">
    <source>
        <dbReference type="EMBL" id="WZL76880.1"/>
    </source>
</evidence>
<dbReference type="Pfam" id="PF00389">
    <property type="entry name" value="2-Hacid_dh"/>
    <property type="match status" value="1"/>
</dbReference>
<evidence type="ECO:0000256" key="4">
    <source>
        <dbReference type="RuleBase" id="RU003719"/>
    </source>
</evidence>
<gene>
    <name evidence="7" type="ORF">QBE54_03900</name>
</gene>
<feature type="domain" description="D-isomer specific 2-hydroxyacid dehydrogenase catalytic" evidence="5">
    <location>
        <begin position="8"/>
        <end position="307"/>
    </location>
</feature>
<dbReference type="Pfam" id="PF02826">
    <property type="entry name" value="2-Hacid_dh_C"/>
    <property type="match status" value="1"/>
</dbReference>
<dbReference type="SUPFAM" id="SSF52283">
    <property type="entry name" value="Formate/glycerate dehydrogenase catalytic domain-like"/>
    <property type="match status" value="1"/>
</dbReference>
<dbReference type="InterPro" id="IPR050418">
    <property type="entry name" value="D-iso_2-hydroxyacid_DH_PdxB"/>
</dbReference>
<evidence type="ECO:0000256" key="2">
    <source>
        <dbReference type="ARBA" id="ARBA00023002"/>
    </source>
</evidence>
<dbReference type="InterPro" id="IPR006139">
    <property type="entry name" value="D-isomer_2_OHA_DH_cat_dom"/>
</dbReference>
<organism evidence="7 8">
    <name type="scientific">Thermatribacter velox</name>
    <dbReference type="NCBI Taxonomy" id="3039681"/>
    <lineage>
        <taxon>Bacteria</taxon>
        <taxon>Pseudomonadati</taxon>
        <taxon>Atribacterota</taxon>
        <taxon>Atribacteria</taxon>
        <taxon>Atribacterales</taxon>
        <taxon>Thermatribacteraceae</taxon>
        <taxon>Thermatribacter</taxon>
    </lineage>
</organism>
<evidence type="ECO:0000259" key="6">
    <source>
        <dbReference type="Pfam" id="PF02826"/>
    </source>
</evidence>
<name>A0ABZ2YD05_9BACT</name>
<evidence type="ECO:0000256" key="3">
    <source>
        <dbReference type="ARBA" id="ARBA00023027"/>
    </source>
</evidence>